<dbReference type="AlphaFoldDB" id="F2ARN0"/>
<reference evidence="2 3" key="1">
    <citation type="journal article" date="2013" name="Mar. Genomics">
        <title>Expression of sulfatases in Rhodopirellula baltica and the diversity of sulfatases in the genus Rhodopirellula.</title>
        <authorList>
            <person name="Wegner C.E."/>
            <person name="Richter-Heitmann T."/>
            <person name="Klindworth A."/>
            <person name="Klockow C."/>
            <person name="Richter M."/>
            <person name="Achstetter T."/>
            <person name="Glockner F.O."/>
            <person name="Harder J."/>
        </authorList>
    </citation>
    <scope>NUCLEOTIDE SEQUENCE [LARGE SCALE GENOMIC DNA]</scope>
    <source>
        <strain evidence="2 3">WH47</strain>
    </source>
</reference>
<comment type="caution">
    <text evidence="2">The sequence shown here is derived from an EMBL/GenBank/DDBJ whole genome shotgun (WGS) entry which is preliminary data.</text>
</comment>
<feature type="region of interest" description="Disordered" evidence="1">
    <location>
        <begin position="47"/>
        <end position="66"/>
    </location>
</feature>
<organism evidence="2 3">
    <name type="scientific">Rhodopirellula baltica WH47</name>
    <dbReference type="NCBI Taxonomy" id="991778"/>
    <lineage>
        <taxon>Bacteria</taxon>
        <taxon>Pseudomonadati</taxon>
        <taxon>Planctomycetota</taxon>
        <taxon>Planctomycetia</taxon>
        <taxon>Pirellulales</taxon>
        <taxon>Pirellulaceae</taxon>
        <taxon>Rhodopirellula</taxon>
    </lineage>
</organism>
<dbReference type="Proteomes" id="UP000006222">
    <property type="component" value="Unassembled WGS sequence"/>
</dbReference>
<feature type="compositionally biased region" description="Basic and acidic residues" evidence="1">
    <location>
        <begin position="49"/>
        <end position="66"/>
    </location>
</feature>
<evidence type="ECO:0000256" key="1">
    <source>
        <dbReference type="SAM" id="MobiDB-lite"/>
    </source>
</evidence>
<proteinExistence type="predicted"/>
<gene>
    <name evidence="2" type="ORF">RBWH47_00518</name>
</gene>
<evidence type="ECO:0000313" key="2">
    <source>
        <dbReference type="EMBL" id="EGF27670.1"/>
    </source>
</evidence>
<accession>F2ARN0</accession>
<sequence length="66" mass="7731">MERRGRWDNGEACTLCTLRAAYSSTLCRQSSKTRNFTLRLRNLVDQADSEAKPRFPQVDEPRRRKS</sequence>
<evidence type="ECO:0000313" key="3">
    <source>
        <dbReference type="Proteomes" id="UP000006222"/>
    </source>
</evidence>
<protein>
    <submittedName>
        <fullName evidence="2">Uncharacterized protein</fullName>
    </submittedName>
</protein>
<name>F2ARN0_RHOBT</name>
<dbReference type="EMBL" id="AFAR01000128">
    <property type="protein sequence ID" value="EGF27670.1"/>
    <property type="molecule type" value="Genomic_DNA"/>
</dbReference>
<dbReference type="PATRIC" id="fig|991778.3.peg.2512"/>